<protein>
    <submittedName>
        <fullName evidence="3">Leucine-rich repeat protein kinase family protein</fullName>
    </submittedName>
</protein>
<dbReference type="PROSITE" id="PS50011">
    <property type="entry name" value="PROTEIN_KINASE_DOM"/>
    <property type="match status" value="1"/>
</dbReference>
<dbReference type="SUPFAM" id="SSF56112">
    <property type="entry name" value="Protein kinase-like (PK-like)"/>
    <property type="match status" value="1"/>
</dbReference>
<dbReference type="PROSITE" id="PS00107">
    <property type="entry name" value="PROTEIN_KINASE_ATP"/>
    <property type="match status" value="1"/>
</dbReference>
<gene>
    <name evidence="3" type="ORF">C2S53_020066</name>
</gene>
<dbReference type="InterPro" id="IPR001245">
    <property type="entry name" value="Ser-Thr/Tyr_kinase_cat_dom"/>
</dbReference>
<proteinExistence type="predicted"/>
<dbReference type="EMBL" id="SDAM02029753">
    <property type="protein sequence ID" value="KAH6754821.1"/>
    <property type="molecule type" value="Genomic_DNA"/>
</dbReference>
<accession>A0AAD4NV61</accession>
<dbReference type="Pfam" id="PF07714">
    <property type="entry name" value="PK_Tyr_Ser-Thr"/>
    <property type="match status" value="1"/>
</dbReference>
<dbReference type="GO" id="GO:0005524">
    <property type="term" value="F:ATP binding"/>
    <property type="evidence" value="ECO:0007669"/>
    <property type="project" value="UniProtKB-UniRule"/>
</dbReference>
<dbReference type="InterPro" id="IPR017441">
    <property type="entry name" value="Protein_kinase_ATP_BS"/>
</dbReference>
<dbReference type="InterPro" id="IPR050994">
    <property type="entry name" value="At_inactive_RLKs"/>
</dbReference>
<dbReference type="AlphaFoldDB" id="A0AAD4NV61"/>
<sequence>MSAIYDNWERLVAAVVKKQQLWELFHQQSRSPSILSEASNFSFSFRDLDFDFSSSSHGSSSRSHKPPPKKLVLISDFWPAFDVKDITMASAKFLGRGTFGSTYVAAMNDGQTFVVKRLMKSEAISEMDFKRNMEIVGDVKHDNVVALRAYYSSPDDEKLMFYDYYSNGSMYSLLHGDNLADVDWETRLKIAIGAARGIAEIHRQLGGTLVHGNIKASNIFLDLQSYGCVSDFGLTNTTETAFMPNAKWNAPKVKNTENVSQASDVYSFGVVLLELLTRKPTTRVSGGPVAVDLVKLVSSLKTKERAAKVFDPDLLKDPSISEQMIKMLEIGMRCVAKSAKKRPSIFEVVKMLEDIVILNPVTPSLDSASQEGKLVFLEDANPIYDLEQLLRASAE</sequence>
<keyword evidence="1" id="KW-0067">ATP-binding</keyword>
<dbReference type="Gene3D" id="1.10.510.10">
    <property type="entry name" value="Transferase(Phosphotransferase) domain 1"/>
    <property type="match status" value="1"/>
</dbReference>
<keyword evidence="4" id="KW-1185">Reference proteome</keyword>
<evidence type="ECO:0000313" key="4">
    <source>
        <dbReference type="Proteomes" id="UP001190926"/>
    </source>
</evidence>
<name>A0AAD4NV61_PERFH</name>
<dbReference type="SMART" id="SM00220">
    <property type="entry name" value="S_TKc"/>
    <property type="match status" value="1"/>
</dbReference>
<dbReference type="Proteomes" id="UP001190926">
    <property type="component" value="Unassembled WGS sequence"/>
</dbReference>
<dbReference type="Gene3D" id="3.30.200.20">
    <property type="entry name" value="Phosphorylase Kinase, domain 1"/>
    <property type="match status" value="1"/>
</dbReference>
<evidence type="ECO:0000256" key="1">
    <source>
        <dbReference type="PROSITE-ProRule" id="PRU10141"/>
    </source>
</evidence>
<dbReference type="InterPro" id="IPR000719">
    <property type="entry name" value="Prot_kinase_dom"/>
</dbReference>
<dbReference type="InterPro" id="IPR011009">
    <property type="entry name" value="Kinase-like_dom_sf"/>
</dbReference>
<keyword evidence="3" id="KW-0808">Transferase</keyword>
<organism evidence="3 4">
    <name type="scientific">Perilla frutescens var. hirtella</name>
    <name type="common">Perilla citriodora</name>
    <name type="synonym">Perilla setoyensis</name>
    <dbReference type="NCBI Taxonomy" id="608512"/>
    <lineage>
        <taxon>Eukaryota</taxon>
        <taxon>Viridiplantae</taxon>
        <taxon>Streptophyta</taxon>
        <taxon>Embryophyta</taxon>
        <taxon>Tracheophyta</taxon>
        <taxon>Spermatophyta</taxon>
        <taxon>Magnoliopsida</taxon>
        <taxon>eudicotyledons</taxon>
        <taxon>Gunneridae</taxon>
        <taxon>Pentapetalae</taxon>
        <taxon>asterids</taxon>
        <taxon>lamiids</taxon>
        <taxon>Lamiales</taxon>
        <taxon>Lamiaceae</taxon>
        <taxon>Nepetoideae</taxon>
        <taxon>Elsholtzieae</taxon>
        <taxon>Perilla</taxon>
    </lineage>
</organism>
<feature type="binding site" evidence="1">
    <location>
        <position position="116"/>
    </location>
    <ligand>
        <name>ATP</name>
        <dbReference type="ChEBI" id="CHEBI:30616"/>
    </ligand>
</feature>
<reference evidence="3 4" key="1">
    <citation type="journal article" date="2021" name="Nat. Commun.">
        <title>Incipient diploidization of the medicinal plant Perilla within 10,000 years.</title>
        <authorList>
            <person name="Zhang Y."/>
            <person name="Shen Q."/>
            <person name="Leng L."/>
            <person name="Zhang D."/>
            <person name="Chen S."/>
            <person name="Shi Y."/>
            <person name="Ning Z."/>
            <person name="Chen S."/>
        </authorList>
    </citation>
    <scope>NUCLEOTIDE SEQUENCE [LARGE SCALE GENOMIC DNA]</scope>
    <source>
        <strain evidence="4">cv. PC099</strain>
    </source>
</reference>
<dbReference type="PANTHER" id="PTHR48010:SF1">
    <property type="entry name" value="PROTEIN KINASE DOMAIN-CONTAINING PROTEIN"/>
    <property type="match status" value="1"/>
</dbReference>
<keyword evidence="3" id="KW-0418">Kinase</keyword>
<evidence type="ECO:0000259" key="2">
    <source>
        <dbReference type="PROSITE" id="PS50011"/>
    </source>
</evidence>
<feature type="domain" description="Protein kinase" evidence="2">
    <location>
        <begin position="88"/>
        <end position="357"/>
    </location>
</feature>
<feature type="non-terminal residue" evidence="3">
    <location>
        <position position="395"/>
    </location>
</feature>
<comment type="caution">
    <text evidence="3">The sequence shown here is derived from an EMBL/GenBank/DDBJ whole genome shotgun (WGS) entry which is preliminary data.</text>
</comment>
<dbReference type="GO" id="GO:0004672">
    <property type="term" value="F:protein kinase activity"/>
    <property type="evidence" value="ECO:0007669"/>
    <property type="project" value="InterPro"/>
</dbReference>
<keyword evidence="1" id="KW-0547">Nucleotide-binding</keyword>
<evidence type="ECO:0000313" key="3">
    <source>
        <dbReference type="EMBL" id="KAH6754821.1"/>
    </source>
</evidence>
<dbReference type="PANTHER" id="PTHR48010">
    <property type="entry name" value="OS05G0588300 PROTEIN"/>
    <property type="match status" value="1"/>
</dbReference>